<feature type="transmembrane region" description="Helical" evidence="2">
    <location>
        <begin position="7"/>
        <end position="36"/>
    </location>
</feature>
<name>A0AAD5P6X2_9FUNG</name>
<keyword evidence="4" id="KW-1185">Reference proteome</keyword>
<keyword evidence="2" id="KW-1133">Transmembrane helix</keyword>
<feature type="region of interest" description="Disordered" evidence="1">
    <location>
        <begin position="396"/>
        <end position="427"/>
    </location>
</feature>
<dbReference type="EMBL" id="JAIXMP010000072">
    <property type="protein sequence ID" value="KAI9243450.1"/>
    <property type="molecule type" value="Genomic_DNA"/>
</dbReference>
<protein>
    <submittedName>
        <fullName evidence="3">Uncharacterized protein</fullName>
    </submittedName>
</protein>
<sequence>MNAIVKFLLFGIVSYIAVLALFYAVLLPFALCYYLWLFHPYWVISAIFLVLVTYISFAKRCAFVRAMIVAQWVQRGWFTVSPMSPPLLISLVAPALLKVHLACEELTHLHYSEQCHYDIKKRPCQYPVCDGTVVLSRLSGFGRSLTQSYSAETSSEKERVLYAKFPSLEYRAPVVIPGNLPGVTHSISMALREDEVAWLVETGDAVPRPKVLAHMPTVQDSQVDLLCEQFAAIHFGASVQASAYVQHQDEPFDSLSVVADNIVTVDMGDSTTVTACNKDMDADVLSFDKSPFEVCLLEYAALQQWLTSVVRLSSSELLPEDEDTPMTYCDEVMEPTLGEPTGNNSSLSVMAEESSTQVSGSGDSTSALVQTAVEQQWLPSKSSLPEEDTPMAYRDEVPEPFMGESSDNNSPSSAVVEASSSGSVGLGDSDATVAHSEEEPVVVGSASVAVLRNGVYEVRSSVDTHHESLTVENTVGEDTPTAFSSNESEASFDAFVALVDEALEEESPVAGTEGDASVRLDNSDEEVLVGAELGVDAHIGVDGLAAVVGDAIMWILENTGTPNMVANDTPSFPPPPQDPVVGDILAEILGSEESQDDSWFDEFILEVMSVVAGGYDVAAFVCVRTFLEVLVGLGRRATCFSLARRIGDRRLGGWGLFGFKGILQLGLWGYIVGTPEDLGFATTGFSV</sequence>
<dbReference type="Proteomes" id="UP001209540">
    <property type="component" value="Unassembled WGS sequence"/>
</dbReference>
<keyword evidence="2" id="KW-0812">Transmembrane</keyword>
<feature type="transmembrane region" description="Helical" evidence="2">
    <location>
        <begin position="42"/>
        <end position="58"/>
    </location>
</feature>
<keyword evidence="2" id="KW-0472">Membrane</keyword>
<organism evidence="3 4">
    <name type="scientific">Phascolomyces articulosus</name>
    <dbReference type="NCBI Taxonomy" id="60185"/>
    <lineage>
        <taxon>Eukaryota</taxon>
        <taxon>Fungi</taxon>
        <taxon>Fungi incertae sedis</taxon>
        <taxon>Mucoromycota</taxon>
        <taxon>Mucoromycotina</taxon>
        <taxon>Mucoromycetes</taxon>
        <taxon>Mucorales</taxon>
        <taxon>Lichtheimiaceae</taxon>
        <taxon>Phascolomyces</taxon>
    </lineage>
</organism>
<gene>
    <name evidence="3" type="ORF">BDA99DRAFT_610495</name>
</gene>
<feature type="transmembrane region" description="Helical" evidence="2">
    <location>
        <begin position="651"/>
        <end position="671"/>
    </location>
</feature>
<comment type="caution">
    <text evidence="3">The sequence shown here is derived from an EMBL/GenBank/DDBJ whole genome shotgun (WGS) entry which is preliminary data.</text>
</comment>
<evidence type="ECO:0000256" key="1">
    <source>
        <dbReference type="SAM" id="MobiDB-lite"/>
    </source>
</evidence>
<feature type="compositionally biased region" description="Polar residues" evidence="1">
    <location>
        <begin position="341"/>
        <end position="367"/>
    </location>
</feature>
<evidence type="ECO:0000313" key="4">
    <source>
        <dbReference type="Proteomes" id="UP001209540"/>
    </source>
</evidence>
<accession>A0AAD5P6X2</accession>
<evidence type="ECO:0000256" key="2">
    <source>
        <dbReference type="SAM" id="Phobius"/>
    </source>
</evidence>
<proteinExistence type="predicted"/>
<reference evidence="3" key="1">
    <citation type="journal article" date="2022" name="IScience">
        <title>Evolution of zygomycete secretomes and the origins of terrestrial fungal ecologies.</title>
        <authorList>
            <person name="Chang Y."/>
            <person name="Wang Y."/>
            <person name="Mondo S."/>
            <person name="Ahrendt S."/>
            <person name="Andreopoulos W."/>
            <person name="Barry K."/>
            <person name="Beard J."/>
            <person name="Benny G.L."/>
            <person name="Blankenship S."/>
            <person name="Bonito G."/>
            <person name="Cuomo C."/>
            <person name="Desiro A."/>
            <person name="Gervers K.A."/>
            <person name="Hundley H."/>
            <person name="Kuo A."/>
            <person name="LaButti K."/>
            <person name="Lang B.F."/>
            <person name="Lipzen A."/>
            <person name="O'Donnell K."/>
            <person name="Pangilinan J."/>
            <person name="Reynolds N."/>
            <person name="Sandor L."/>
            <person name="Smith M.E."/>
            <person name="Tsang A."/>
            <person name="Grigoriev I.V."/>
            <person name="Stajich J.E."/>
            <person name="Spatafora J.W."/>
        </authorList>
    </citation>
    <scope>NUCLEOTIDE SEQUENCE</scope>
    <source>
        <strain evidence="3">RSA 2281</strain>
    </source>
</reference>
<evidence type="ECO:0000313" key="3">
    <source>
        <dbReference type="EMBL" id="KAI9243450.1"/>
    </source>
</evidence>
<reference evidence="3" key="2">
    <citation type="submission" date="2023-02" db="EMBL/GenBank/DDBJ databases">
        <authorList>
            <consortium name="DOE Joint Genome Institute"/>
            <person name="Mondo S.J."/>
            <person name="Chang Y."/>
            <person name="Wang Y."/>
            <person name="Ahrendt S."/>
            <person name="Andreopoulos W."/>
            <person name="Barry K."/>
            <person name="Beard J."/>
            <person name="Benny G.L."/>
            <person name="Blankenship S."/>
            <person name="Bonito G."/>
            <person name="Cuomo C."/>
            <person name="Desiro A."/>
            <person name="Gervers K.A."/>
            <person name="Hundley H."/>
            <person name="Kuo A."/>
            <person name="LaButti K."/>
            <person name="Lang B.F."/>
            <person name="Lipzen A."/>
            <person name="O'Donnell K."/>
            <person name="Pangilinan J."/>
            <person name="Reynolds N."/>
            <person name="Sandor L."/>
            <person name="Smith M.W."/>
            <person name="Tsang A."/>
            <person name="Grigoriev I.V."/>
            <person name="Stajich J.E."/>
            <person name="Spatafora J.W."/>
        </authorList>
    </citation>
    <scope>NUCLEOTIDE SEQUENCE</scope>
    <source>
        <strain evidence="3">RSA 2281</strain>
    </source>
</reference>
<feature type="compositionally biased region" description="Low complexity" evidence="1">
    <location>
        <begin position="410"/>
        <end position="427"/>
    </location>
</feature>
<feature type="region of interest" description="Disordered" evidence="1">
    <location>
        <begin position="333"/>
        <end position="367"/>
    </location>
</feature>
<dbReference type="AlphaFoldDB" id="A0AAD5P6X2"/>